<evidence type="ECO:0000313" key="3">
    <source>
        <dbReference type="EMBL" id="MBB6182582.1"/>
    </source>
</evidence>
<dbReference type="InterPro" id="IPR038255">
    <property type="entry name" value="PBS_linker_sf"/>
</dbReference>
<dbReference type="Pfam" id="PF13946">
    <property type="entry name" value="DUF4214"/>
    <property type="match status" value="1"/>
</dbReference>
<protein>
    <recommendedName>
        <fullName evidence="2">DUF4214 domain-containing protein</fullName>
    </recommendedName>
</protein>
<dbReference type="Gene3D" id="1.10.3130.20">
    <property type="entry name" value="Phycobilisome linker domain"/>
    <property type="match status" value="1"/>
</dbReference>
<evidence type="ECO:0000313" key="4">
    <source>
        <dbReference type="Proteomes" id="UP000535501"/>
    </source>
</evidence>
<comment type="caution">
    <text evidence="3">The sequence shown here is derived from an EMBL/GenBank/DDBJ whole genome shotgun (WGS) entry which is preliminary data.</text>
</comment>
<dbReference type="Proteomes" id="UP000535501">
    <property type="component" value="Unassembled WGS sequence"/>
</dbReference>
<gene>
    <name evidence="3" type="ORF">HNQ75_004571</name>
</gene>
<organism evidence="3 4">
    <name type="scientific">Pseudorhizobium flavum</name>
    <dbReference type="NCBI Taxonomy" id="1335061"/>
    <lineage>
        <taxon>Bacteria</taxon>
        <taxon>Pseudomonadati</taxon>
        <taxon>Pseudomonadota</taxon>
        <taxon>Alphaproteobacteria</taxon>
        <taxon>Hyphomicrobiales</taxon>
        <taxon>Rhizobiaceae</taxon>
        <taxon>Rhizobium/Agrobacterium group</taxon>
        <taxon>Pseudorhizobium</taxon>
    </lineage>
</organism>
<feature type="domain" description="DUF4214" evidence="2">
    <location>
        <begin position="40"/>
        <end position="98"/>
    </location>
</feature>
<proteinExistence type="predicted"/>
<dbReference type="InterPro" id="IPR025282">
    <property type="entry name" value="DUF4214"/>
</dbReference>
<evidence type="ECO:0000259" key="2">
    <source>
        <dbReference type="Pfam" id="PF13946"/>
    </source>
</evidence>
<evidence type="ECO:0000256" key="1">
    <source>
        <dbReference type="SAM" id="MobiDB-lite"/>
    </source>
</evidence>
<feature type="compositionally biased region" description="Gly residues" evidence="1">
    <location>
        <begin position="177"/>
        <end position="187"/>
    </location>
</feature>
<accession>A0A7X0DF41</accession>
<dbReference type="AlphaFoldDB" id="A0A7X0DF41"/>
<sequence>MASIQGIYVALFGRPADPAGLAYFNAETNNGADLTAIGNLASTDEYQQRFTGMSNEEIINSIYQSLFERNGEPAGVQFYLEELEAGRLNINNIAIAILDGAKGDDLAMVTAKIAAANLFTASLDTGAEIDAYDGASAAAIGRAFIDDVETDDPGTQEEVDSAITEIVTGESQSPDQPGGGGGGSGGGGRVPIFTLEDNVLSFGREGEYSIGVGVILNGGRVERIEDPEDMPPYIEGLQLVLLVQHGDEVDTIDILSDGLLNVDTLNLVQDGTVLGINANVFNLLYGLDIGDFTFSGKGTVDLKYVDFFEADETGGDYEASANLGNIISALQEDGVNFTVNGDEAETIRALWELYDERYADNPNDAVNNEALVDLGLRYIEYLVDGDPIMDVVKYSDSEGNPRLQSMHDNLLGNLNASPIGYRFEGDKEAELLAKIPDEFETRPIYSGEYKKPSEQANHDAVREFDFHKGWDRPDYIDVVSNGTVDESGQNANDGLNFGDGTSTSAGFEIARHEGAGIELALKVVERGSNDPYDNYIDAEDGVRVFEADPGTSSASWGTPAKWNFNFSVLTDTNDHPSDIEDYEFVIRLDTNPGAGKNFVEFTLTDIDGAKAWVGEDGESFFGGDEDLMTVNMEQNSVNIGFNQLKGLFEEYADGDEGDFGAGTFDVELVAYKDGVELVGTAVRVEVQDFAVA</sequence>
<feature type="region of interest" description="Disordered" evidence="1">
    <location>
        <begin position="167"/>
        <end position="187"/>
    </location>
</feature>
<dbReference type="EMBL" id="JACHEJ010000043">
    <property type="protein sequence ID" value="MBB6182582.1"/>
    <property type="molecule type" value="Genomic_DNA"/>
</dbReference>
<keyword evidence="4" id="KW-1185">Reference proteome</keyword>
<reference evidence="3 4" key="1">
    <citation type="submission" date="2020-08" db="EMBL/GenBank/DDBJ databases">
        <title>Genomic Encyclopedia of Type Strains, Phase IV (KMG-IV): sequencing the most valuable type-strain genomes for metagenomic binning, comparative biology and taxonomic classification.</title>
        <authorList>
            <person name="Goeker M."/>
        </authorList>
    </citation>
    <scope>NUCLEOTIDE SEQUENCE [LARGE SCALE GENOMIC DNA]</scope>
    <source>
        <strain evidence="3 4">DSM 102134</strain>
    </source>
</reference>
<dbReference type="RefSeq" id="WP_172977805.1">
    <property type="nucleotide sequence ID" value="NZ_JACHEJ010000043.1"/>
</dbReference>
<name>A0A7X0DF41_9HYPH</name>